<evidence type="ECO:0008006" key="8">
    <source>
        <dbReference type="Google" id="ProtNLM"/>
    </source>
</evidence>
<evidence type="ECO:0000256" key="4">
    <source>
        <dbReference type="ARBA" id="ARBA00023136"/>
    </source>
</evidence>
<dbReference type="RefSeq" id="WP_227819599.1">
    <property type="nucleotide sequence ID" value="NZ_CP011310.1"/>
</dbReference>
<evidence type="ECO:0000256" key="5">
    <source>
        <dbReference type="SAM" id="Phobius"/>
    </source>
</evidence>
<dbReference type="Proteomes" id="UP000059113">
    <property type="component" value="Chromosome"/>
</dbReference>
<dbReference type="STRING" id="1648404.CP97_12770"/>
<evidence type="ECO:0000256" key="3">
    <source>
        <dbReference type="ARBA" id="ARBA00022989"/>
    </source>
</evidence>
<feature type="transmembrane region" description="Helical" evidence="5">
    <location>
        <begin position="314"/>
        <end position="332"/>
    </location>
</feature>
<dbReference type="GO" id="GO:0008514">
    <property type="term" value="F:organic anion transmembrane transporter activity"/>
    <property type="evidence" value="ECO:0007669"/>
    <property type="project" value="UniProtKB-ARBA"/>
</dbReference>
<dbReference type="Pfam" id="PF00939">
    <property type="entry name" value="Na_sulph_symp"/>
    <property type="match status" value="1"/>
</dbReference>
<feature type="transmembrane region" description="Helical" evidence="5">
    <location>
        <begin position="189"/>
        <end position="210"/>
    </location>
</feature>
<dbReference type="AlphaFoldDB" id="A0A0H4VFE0"/>
<evidence type="ECO:0000313" key="7">
    <source>
        <dbReference type="Proteomes" id="UP000059113"/>
    </source>
</evidence>
<dbReference type="NCBIfam" id="TIGR00785">
    <property type="entry name" value="dass"/>
    <property type="match status" value="1"/>
</dbReference>
<keyword evidence="2 5" id="KW-0812">Transmembrane</keyword>
<evidence type="ECO:0000256" key="1">
    <source>
        <dbReference type="ARBA" id="ARBA00004141"/>
    </source>
</evidence>
<dbReference type="KEGG" id="ery:CP97_12770"/>
<evidence type="ECO:0000313" key="6">
    <source>
        <dbReference type="EMBL" id="AKQ43447.2"/>
    </source>
</evidence>
<organism evidence="6 7">
    <name type="scientific">Aurantiacibacter atlanticus</name>
    <dbReference type="NCBI Taxonomy" id="1648404"/>
    <lineage>
        <taxon>Bacteria</taxon>
        <taxon>Pseudomonadati</taxon>
        <taxon>Pseudomonadota</taxon>
        <taxon>Alphaproteobacteria</taxon>
        <taxon>Sphingomonadales</taxon>
        <taxon>Erythrobacteraceae</taxon>
        <taxon>Aurantiacibacter</taxon>
    </lineage>
</organism>
<gene>
    <name evidence="6" type="ORF">CP97_12770</name>
</gene>
<feature type="transmembrane region" description="Helical" evidence="5">
    <location>
        <begin position="230"/>
        <end position="252"/>
    </location>
</feature>
<dbReference type="PANTHER" id="PTHR10283">
    <property type="entry name" value="SOLUTE CARRIER FAMILY 13 MEMBER"/>
    <property type="match status" value="1"/>
</dbReference>
<feature type="transmembrane region" description="Helical" evidence="5">
    <location>
        <begin position="344"/>
        <end position="362"/>
    </location>
</feature>
<comment type="subcellular location">
    <subcellularLocation>
        <location evidence="1">Membrane</location>
        <topology evidence="1">Multi-pass membrane protein</topology>
    </subcellularLocation>
</comment>
<dbReference type="EMBL" id="CP011310">
    <property type="protein sequence ID" value="AKQ43447.2"/>
    <property type="molecule type" value="Genomic_DNA"/>
</dbReference>
<dbReference type="PANTHER" id="PTHR10283:SF82">
    <property type="entry name" value="SOLUTE CARRIER FAMILY 13 MEMBER 2"/>
    <property type="match status" value="1"/>
</dbReference>
<feature type="transmembrane region" description="Helical" evidence="5">
    <location>
        <begin position="94"/>
        <end position="112"/>
    </location>
</feature>
<reference evidence="6 7" key="1">
    <citation type="journal article" date="2015" name="Int. J. Syst. Evol. Microbiol.">
        <title>Erythrobacter atlanticus sp. nov., a bacterium from ocean sediment able to degrade polycyclic aromatic hydrocarbons.</title>
        <authorList>
            <person name="Zhuang L."/>
            <person name="Liu Y."/>
            <person name="Wang L."/>
            <person name="Wang W."/>
            <person name="Shao Z."/>
        </authorList>
    </citation>
    <scope>NUCLEOTIDE SEQUENCE [LARGE SCALE GENOMIC DNA]</scope>
    <source>
        <strain evidence="7">s21-N3</strain>
    </source>
</reference>
<sequence length="490" mass="50686">MGKTQGMAAQGSVPPRITGRKIGFWLGPALFALTVLLPAPDGMTAPAWNTAGLVGWMASWWMTQAVPLTATGLLPFVVLPFASAGTAREVASDYYSPIIFLLLGGAFLALAIERTGMHKRLACWILDRIGGRGGSFGLLLGFMIAAAILSNIISNTSTTLIMMPMALAVLAGGTAMRPDGSIDQSGLSGALPMGLAFAASIGGLGTIIGSPTNAIAVALLRDISGMEITFAKWASYGVPVVLLGIPLAAFIISRVQRISDHPFDVKAAREAIDPHGPWSVAERRLVPVIALTFIAWMLRGFAAPYFPEGSLTDGTVAIASSFALFVLPDGTGRRLLEWHEANRAPWDVLMMFGGGLALAGAMTRSGLADWLGNALLPLATVPVIVMAIAMVAMVVLITEFASNVATASGIMPVVASLAVAMGGDPVLLALPVALAASWGFVLPAGTGPNAIAWATGRIALPRLIKAGLVLDFAGVFLIVGVVFALAPILG</sequence>
<protein>
    <recommendedName>
        <fullName evidence="8">C4-dicarboxylate ABC transporter</fullName>
    </recommendedName>
</protein>
<feature type="transmembrane region" description="Helical" evidence="5">
    <location>
        <begin position="374"/>
        <end position="397"/>
    </location>
</feature>
<name>A0A0H4VFE0_9SPHN</name>
<dbReference type="InterPro" id="IPR001898">
    <property type="entry name" value="SLC13A/DASS"/>
</dbReference>
<reference evidence="7" key="2">
    <citation type="submission" date="2015-04" db="EMBL/GenBank/DDBJ databases">
        <title>The complete genome sequence of Erythrobacter sp. s21-N3.</title>
        <authorList>
            <person name="Zhuang L."/>
            <person name="Liu Y."/>
            <person name="Shao Z."/>
        </authorList>
    </citation>
    <scope>NUCLEOTIDE SEQUENCE [LARGE SCALE GENOMIC DNA]</scope>
    <source>
        <strain evidence="7">s21-N3</strain>
    </source>
</reference>
<feature type="transmembrane region" description="Helical" evidence="5">
    <location>
        <begin position="466"/>
        <end position="489"/>
    </location>
</feature>
<feature type="transmembrane region" description="Helical" evidence="5">
    <location>
        <begin position="404"/>
        <end position="422"/>
    </location>
</feature>
<feature type="transmembrane region" description="Helical" evidence="5">
    <location>
        <begin position="60"/>
        <end position="82"/>
    </location>
</feature>
<evidence type="ECO:0000256" key="2">
    <source>
        <dbReference type="ARBA" id="ARBA00022692"/>
    </source>
</evidence>
<dbReference type="GO" id="GO:1905039">
    <property type="term" value="P:carboxylic acid transmembrane transport"/>
    <property type="evidence" value="ECO:0007669"/>
    <property type="project" value="UniProtKB-ARBA"/>
</dbReference>
<accession>A0A0H4VFE0</accession>
<feature type="transmembrane region" description="Helical" evidence="5">
    <location>
        <begin position="428"/>
        <end position="454"/>
    </location>
</feature>
<keyword evidence="3 5" id="KW-1133">Transmembrane helix</keyword>
<feature type="transmembrane region" description="Helical" evidence="5">
    <location>
        <begin position="133"/>
        <end position="153"/>
    </location>
</feature>
<proteinExistence type="predicted"/>
<feature type="transmembrane region" description="Helical" evidence="5">
    <location>
        <begin position="159"/>
        <end position="177"/>
    </location>
</feature>
<dbReference type="GO" id="GO:0005886">
    <property type="term" value="C:plasma membrane"/>
    <property type="evidence" value="ECO:0007669"/>
    <property type="project" value="TreeGrafter"/>
</dbReference>
<feature type="transmembrane region" description="Helical" evidence="5">
    <location>
        <begin position="22"/>
        <end position="39"/>
    </location>
</feature>
<keyword evidence="4 5" id="KW-0472">Membrane</keyword>
<keyword evidence="7" id="KW-1185">Reference proteome</keyword>